<evidence type="ECO:0000313" key="3">
    <source>
        <dbReference type="Proteomes" id="UP000188243"/>
    </source>
</evidence>
<gene>
    <name evidence="2" type="ORF">B0W48_11070</name>
</gene>
<protein>
    <submittedName>
        <fullName evidence="2">Uncharacterized protein</fullName>
    </submittedName>
</protein>
<sequence>MLKYKGILLSGNSGGQKLHLNEYELHALITIVTGTSFVGTVFAGIRLLKTSFIAHGFFTKVLCKYGL</sequence>
<dbReference type="EMBL" id="CP019628">
    <property type="protein sequence ID" value="AQQ00293.1"/>
    <property type="molecule type" value="Genomic_DNA"/>
</dbReference>
<keyword evidence="1" id="KW-0812">Transmembrane</keyword>
<accession>A0A1Q2GYX2</accession>
<keyword evidence="1" id="KW-1133">Transmembrane helix</keyword>
<dbReference type="RefSeq" id="WP_077536994.1">
    <property type="nucleotide sequence ID" value="NZ_CP019628.1"/>
</dbReference>
<reference evidence="2 3" key="1">
    <citation type="submission" date="2017-02" db="EMBL/GenBank/DDBJ databases">
        <title>Complete genome sequence of the cold-active Pseudoalteromonas aliena strain EH1 isolated from Arctic seawater.</title>
        <authorList>
            <person name="Kim E."/>
            <person name="Heo E."/>
            <person name="Kim H."/>
            <person name="Kim D."/>
        </authorList>
    </citation>
    <scope>NUCLEOTIDE SEQUENCE [LARGE SCALE GENOMIC DNA]</scope>
    <source>
        <strain evidence="2 3">EH1</strain>
    </source>
</reference>
<feature type="transmembrane region" description="Helical" evidence="1">
    <location>
        <begin position="25"/>
        <end position="48"/>
    </location>
</feature>
<dbReference type="AlphaFoldDB" id="A0A1Q2GYX2"/>
<proteinExistence type="predicted"/>
<name>A0A1Q2GYX2_9GAMM</name>
<evidence type="ECO:0000313" key="2">
    <source>
        <dbReference type="EMBL" id="AQQ00293.1"/>
    </source>
</evidence>
<dbReference type="Proteomes" id="UP000188243">
    <property type="component" value="Chromosome"/>
</dbReference>
<dbReference type="KEGG" id="paln:B0W48_11070"/>
<evidence type="ECO:0000256" key="1">
    <source>
        <dbReference type="SAM" id="Phobius"/>
    </source>
</evidence>
<dbReference type="STRING" id="247523.B0W48_11070"/>
<organism evidence="2 3">
    <name type="scientific">Pseudoalteromonas aliena</name>
    <dbReference type="NCBI Taxonomy" id="247523"/>
    <lineage>
        <taxon>Bacteria</taxon>
        <taxon>Pseudomonadati</taxon>
        <taxon>Pseudomonadota</taxon>
        <taxon>Gammaproteobacteria</taxon>
        <taxon>Alteromonadales</taxon>
        <taxon>Pseudoalteromonadaceae</taxon>
        <taxon>Pseudoalteromonas</taxon>
    </lineage>
</organism>
<keyword evidence="1" id="KW-0472">Membrane</keyword>